<dbReference type="PRINTS" id="PR00344">
    <property type="entry name" value="BCTRLSENSOR"/>
</dbReference>
<feature type="compositionally biased region" description="Basic residues" evidence="3">
    <location>
        <begin position="257"/>
        <end position="266"/>
    </location>
</feature>
<dbReference type="InterPro" id="IPR000014">
    <property type="entry name" value="PAS"/>
</dbReference>
<dbReference type="SMART" id="SM00448">
    <property type="entry name" value="REC"/>
    <property type="match status" value="1"/>
</dbReference>
<dbReference type="InterPro" id="IPR004358">
    <property type="entry name" value="Sig_transdc_His_kin-like_C"/>
</dbReference>
<feature type="domain" description="Response regulatory" evidence="5">
    <location>
        <begin position="1327"/>
        <end position="1442"/>
    </location>
</feature>
<dbReference type="STRING" id="5288.A0A5C5FZF6"/>
<dbReference type="InterPro" id="IPR013656">
    <property type="entry name" value="PAS_4"/>
</dbReference>
<dbReference type="Pfam" id="PF00072">
    <property type="entry name" value="Response_reg"/>
    <property type="match status" value="1"/>
</dbReference>
<dbReference type="Pfam" id="PF08448">
    <property type="entry name" value="PAS_4"/>
    <property type="match status" value="1"/>
</dbReference>
<evidence type="ECO:0000313" key="7">
    <source>
        <dbReference type="Proteomes" id="UP000311382"/>
    </source>
</evidence>
<dbReference type="InterPro" id="IPR003594">
    <property type="entry name" value="HATPase_dom"/>
</dbReference>
<dbReference type="FunFam" id="1.10.287.130:FF:000045">
    <property type="entry name" value="Two-component system sensor histidine kinase/response regulator"/>
    <property type="match status" value="1"/>
</dbReference>
<feature type="region of interest" description="Disordered" evidence="3">
    <location>
        <begin position="868"/>
        <end position="898"/>
    </location>
</feature>
<dbReference type="Proteomes" id="UP000311382">
    <property type="component" value="Unassembled WGS sequence"/>
</dbReference>
<dbReference type="InterPro" id="IPR035965">
    <property type="entry name" value="PAS-like_dom_sf"/>
</dbReference>
<evidence type="ECO:0000256" key="2">
    <source>
        <dbReference type="PROSITE-ProRule" id="PRU00169"/>
    </source>
</evidence>
<dbReference type="InterPro" id="IPR003661">
    <property type="entry name" value="HisK_dim/P_dom"/>
</dbReference>
<dbReference type="SMART" id="SM00388">
    <property type="entry name" value="HisKA"/>
    <property type="match status" value="2"/>
</dbReference>
<feature type="compositionally biased region" description="Low complexity" evidence="3">
    <location>
        <begin position="240"/>
        <end position="254"/>
    </location>
</feature>
<dbReference type="PANTHER" id="PTHR43547">
    <property type="entry name" value="TWO-COMPONENT HISTIDINE KINASE"/>
    <property type="match status" value="1"/>
</dbReference>
<proteinExistence type="predicted"/>
<dbReference type="Gene3D" id="3.30.565.10">
    <property type="entry name" value="Histidine kinase-like ATPase, C-terminal domain"/>
    <property type="match status" value="2"/>
</dbReference>
<dbReference type="SUPFAM" id="SSF55785">
    <property type="entry name" value="PYP-like sensor domain (PAS domain)"/>
    <property type="match status" value="1"/>
</dbReference>
<dbReference type="OrthoDB" id="60033at2759"/>
<sequence>MALPAQLDGAGVSALAQLPLLPFLAASPGPALVLPLSPLAHALRARQHAPSPLKTPLWSAHQPQAAANAAAATGSQGSAKPAIKRFRSNSDATPTLSQLHDQGPGTEVIRGIEGLNVKTPLGAASETFPDSGNAGDGGDYFSLDSLPESSAAPPIDVRRPSSASSSEASSADTLLSVSPIDGAGSPLTPLDDDESSPSAPSAGVKPAADTATFNPLNPVYRNEAWRNLETAPPVRVAAAAAPSTFGAAAATLSRGDLRRRGKRRRSSHEEEGDVLMGSIPPAPGFERTGSGGRSATPLGRVDEEDEQPYEMDTDDDVSSGSVSGAETETETDAATTDFPDDDDEESGDPYAFLSRDDQATLLAFVLDLVEDRDNGYPGMPASSSDNPSPRTLSPATTPGLADGAAPRWTSAPSPVSSLRTIMPVKRRPASQLPQTIRLGEHVVSATVVPFTPVLGTPSADTPLDASAASPFGAHASFASGFVILTMPPPAPATSPLPQHWPPSGSSPAPRASSSSSARHPPPAQASTITARDVGKIYQSPTTTTETRVGSLAAAAAAAASGSNGSLAAQGLVFPLGAHEDPWVRALGDSEMGRRIRTHPWHETPLGPISGWQPELKTMVANILASPFRECILWGDKAEEIVIIYNDLYIETAGIKHPSLLGQLCREGWAEIWDGLRSIAERALSGETCFFRDHFLAMERMGYVEETYHTFAYAPFYDHEGNVLGIYNLSIESTATVVAARRLATVRDLVQMTSLARTVEDFASSALKVFASNPYDLPFVQLFTVEEVTNKPSRKEVRLGYDRSTRTVIKLTNRGSTGIPADHPFLIQEALVDITQPSSRQSTSSASTSTGTGSTATMLDMRERLEAAAGLSPGPASGSPAPSTTSSSSPSATNTARGEAQWTWPFEDACLKRDLTVVEDLGPLAESLDRTHGWTYPVRQAVVIPIFVEVGQTIPSAVVVFGINSMSNFTQLMEVFFNLVARHVAIGLFAVLAAEQDRQRAEELIKLDRAKSNFFSSVSHELRTPLTLILGPLEDLLTGSERDKLDRTHRDRLVLVQRHANRLLTMVNKLLDFSSLEGGRMNFKYRPVQIGPLTRDIAILFRDAIERTGIKYEIHCDDDPADCLPIYLSPDLWDKIVHNIISNAFKYTPSGNIVVSLRSTRAEAVLTVSDTGIGIPADSLGKVFDRFHRIEANSRMATGTGIGLALTLELVKLLGGQLEVESELGQGSTFTIRLQRGHTHLPIEQIDHTPEDTNLVAQFQNRNLAVVDEAASWRYDAEAQEALDNMPLGSAGSSDLMGGGSEPGNSSGSGSGEDYMNGVDVLSLKNRTIVLVDDSRDLRSYISSLLAKHFTVVAFGDPREALEHIRKSPPSLVLTDAMMPHISGMELTTALRRDPATTLVPIIMVSAQAGTEARAEALEGGVDDYLVKPFQARELLARVRVHLQLGLLRAELERRVDERTRALIESEAQNRALASRYAMLSTVSPVGVVQIDNQGHPVFCNPRWFEICGMALGRPLAEWTEQIVPEDLQKVDNAWKAATGGATTEAPERQFRLKNGRWAQLEIRASTEVGLPDGYVGALTDITRQKEIEMLHIREVEQRAVDAEENRRNTEMFLDMSSHELRNPLSGVWQNAEVVSTSLAKYVELIDGLRQGHSVPKRALDDLYNEMLENVEAVESIILCASHQGRIADDILNVSKLNMGLLSINVAPFDLVAAVREVVKTFEVQSHQQQINLVVEKGSSLDDLMVEYIAADSGRIKQVLYNFLTNALKYTLDSLRKRVVVHVEASPGPPVQPPAAMRVAAPNPSFQCPEDTVWVVISVQDSGKGLSPEQLKLLFARFSQANPKSDQYGGSGLGLYVSKKLIELHGGLLEVESSLGHGSTFRFAIPSSRAQRPASPPSGIASSKSALLTGGTEASLHDSPGARGAGVPMTFPPESPSPTVGVSPSVEGATGDDERDPPRKRHVLVVEDNLVNSRVLTRQLKMAGYDVTVANNGQEALDSLMADSLKVRPPPSPFPSLGALTL</sequence>
<organism evidence="6 7">
    <name type="scientific">Rhodotorula diobovata</name>
    <dbReference type="NCBI Taxonomy" id="5288"/>
    <lineage>
        <taxon>Eukaryota</taxon>
        <taxon>Fungi</taxon>
        <taxon>Dikarya</taxon>
        <taxon>Basidiomycota</taxon>
        <taxon>Pucciniomycotina</taxon>
        <taxon>Microbotryomycetes</taxon>
        <taxon>Sporidiobolales</taxon>
        <taxon>Sporidiobolaceae</taxon>
        <taxon>Rhodotorula</taxon>
    </lineage>
</organism>
<dbReference type="GO" id="GO:0000155">
    <property type="term" value="F:phosphorelay sensor kinase activity"/>
    <property type="evidence" value="ECO:0007669"/>
    <property type="project" value="InterPro"/>
</dbReference>
<evidence type="ECO:0000259" key="5">
    <source>
        <dbReference type="PROSITE" id="PS50110"/>
    </source>
</evidence>
<feature type="region of interest" description="Disordered" evidence="3">
    <location>
        <begin position="489"/>
        <end position="535"/>
    </location>
</feature>
<dbReference type="EMBL" id="SOZI01000050">
    <property type="protein sequence ID" value="TNY21111.1"/>
    <property type="molecule type" value="Genomic_DNA"/>
</dbReference>
<evidence type="ECO:0000259" key="4">
    <source>
        <dbReference type="PROSITE" id="PS50109"/>
    </source>
</evidence>
<dbReference type="SUPFAM" id="SSF52172">
    <property type="entry name" value="CheY-like"/>
    <property type="match status" value="2"/>
</dbReference>
<dbReference type="InterPro" id="IPR036890">
    <property type="entry name" value="HATPase_C_sf"/>
</dbReference>
<dbReference type="InterPro" id="IPR036097">
    <property type="entry name" value="HisK_dim/P_sf"/>
</dbReference>
<feature type="region of interest" description="Disordered" evidence="3">
    <location>
        <begin position="835"/>
        <end position="854"/>
    </location>
</feature>
<keyword evidence="7" id="KW-1185">Reference proteome</keyword>
<feature type="compositionally biased region" description="Low complexity" evidence="3">
    <location>
        <begin position="161"/>
        <end position="171"/>
    </location>
</feature>
<feature type="region of interest" description="Disordered" evidence="3">
    <location>
        <begin position="240"/>
        <end position="351"/>
    </location>
</feature>
<feature type="compositionally biased region" description="Low complexity" evidence="3">
    <location>
        <begin position="318"/>
        <end position="337"/>
    </location>
</feature>
<feature type="region of interest" description="Disordered" evidence="3">
    <location>
        <begin position="122"/>
        <end position="215"/>
    </location>
</feature>
<dbReference type="PROSITE" id="PS50109">
    <property type="entry name" value="HIS_KIN"/>
    <property type="match status" value="2"/>
</dbReference>
<evidence type="ECO:0000256" key="3">
    <source>
        <dbReference type="SAM" id="MobiDB-lite"/>
    </source>
</evidence>
<feature type="compositionally biased region" description="Low complexity" evidence="3">
    <location>
        <begin position="501"/>
        <end position="518"/>
    </location>
</feature>
<feature type="compositionally biased region" description="Acidic residues" evidence="3">
    <location>
        <begin position="338"/>
        <end position="347"/>
    </location>
</feature>
<dbReference type="NCBIfam" id="TIGR00229">
    <property type="entry name" value="sensory_box"/>
    <property type="match status" value="1"/>
</dbReference>
<feature type="region of interest" description="Disordered" evidence="3">
    <location>
        <begin position="1887"/>
        <end position="1961"/>
    </location>
</feature>
<name>A0A5C5FZF6_9BASI</name>
<feature type="compositionally biased region" description="Low complexity" evidence="3">
    <location>
        <begin position="841"/>
        <end position="854"/>
    </location>
</feature>
<gene>
    <name evidence="6" type="ORF">DMC30DRAFT_395729</name>
</gene>
<evidence type="ECO:0000313" key="6">
    <source>
        <dbReference type="EMBL" id="TNY21111.1"/>
    </source>
</evidence>
<comment type="caution">
    <text evidence="6">The sequence shown here is derived from an EMBL/GenBank/DDBJ whole genome shotgun (WGS) entry which is preliminary data.</text>
</comment>
<dbReference type="CDD" id="cd00130">
    <property type="entry name" value="PAS"/>
    <property type="match status" value="1"/>
</dbReference>
<dbReference type="CDD" id="cd00082">
    <property type="entry name" value="HisKA"/>
    <property type="match status" value="1"/>
</dbReference>
<dbReference type="InterPro" id="IPR011006">
    <property type="entry name" value="CheY-like_superfamily"/>
</dbReference>
<dbReference type="Pfam" id="PF00512">
    <property type="entry name" value="HisKA"/>
    <property type="match status" value="1"/>
</dbReference>
<dbReference type="Gene3D" id="1.10.287.130">
    <property type="match status" value="2"/>
</dbReference>
<dbReference type="SMART" id="SM00387">
    <property type="entry name" value="HATPase_c"/>
    <property type="match status" value="2"/>
</dbReference>
<protein>
    <submittedName>
        <fullName evidence="6">Uncharacterized protein</fullName>
    </submittedName>
</protein>
<reference evidence="6 7" key="1">
    <citation type="submission" date="2019-03" db="EMBL/GenBank/DDBJ databases">
        <title>Rhodosporidium diobovatum UCD-FST 08-225 genome sequencing, assembly, and annotation.</title>
        <authorList>
            <person name="Fakankun I.U."/>
            <person name="Fristensky B."/>
            <person name="Levin D.B."/>
        </authorList>
    </citation>
    <scope>NUCLEOTIDE SEQUENCE [LARGE SCALE GENOMIC DNA]</scope>
    <source>
        <strain evidence="6 7">UCD-FST 08-225</strain>
    </source>
</reference>
<dbReference type="Pfam" id="PF02518">
    <property type="entry name" value="HATPase_c"/>
    <property type="match status" value="2"/>
</dbReference>
<dbReference type="InterPro" id="IPR001789">
    <property type="entry name" value="Sig_transdc_resp-reg_receiver"/>
</dbReference>
<evidence type="ECO:0000256" key="1">
    <source>
        <dbReference type="ARBA" id="ARBA00022553"/>
    </source>
</evidence>
<feature type="compositionally biased region" description="Polar residues" evidence="3">
    <location>
        <begin position="381"/>
        <end position="396"/>
    </location>
</feature>
<feature type="domain" description="Histidine kinase" evidence="4">
    <location>
        <begin position="1016"/>
        <end position="1237"/>
    </location>
</feature>
<feature type="compositionally biased region" description="Pro residues" evidence="3">
    <location>
        <begin position="489"/>
        <end position="500"/>
    </location>
</feature>
<comment type="caution">
    <text evidence="2">Lacks conserved residue(s) required for the propagation of feature annotation.</text>
</comment>
<dbReference type="InterPro" id="IPR005467">
    <property type="entry name" value="His_kinase_dom"/>
</dbReference>
<dbReference type="PROSITE" id="PS50110">
    <property type="entry name" value="RESPONSE_REGULATORY"/>
    <property type="match status" value="2"/>
</dbReference>
<feature type="region of interest" description="Disordered" evidence="3">
    <location>
        <begin position="1285"/>
        <end position="1313"/>
    </location>
</feature>
<feature type="domain" description="Histidine kinase" evidence="4">
    <location>
        <begin position="1615"/>
        <end position="1888"/>
    </location>
</feature>
<dbReference type="SUPFAM" id="SSF47384">
    <property type="entry name" value="Homodimeric domain of signal transducing histidine kinase"/>
    <property type="match status" value="2"/>
</dbReference>
<keyword evidence="1 2" id="KW-0597">Phosphoprotein</keyword>
<feature type="modified residue" description="4-aspartylphosphate" evidence="2">
    <location>
        <position position="1375"/>
    </location>
</feature>
<feature type="compositionally biased region" description="Gly residues" evidence="3">
    <location>
        <begin position="1296"/>
        <end position="1310"/>
    </location>
</feature>
<feature type="compositionally biased region" description="Low complexity" evidence="3">
    <location>
        <begin position="1936"/>
        <end position="1947"/>
    </location>
</feature>
<dbReference type="Gene3D" id="3.30.450.20">
    <property type="entry name" value="PAS domain"/>
    <property type="match status" value="2"/>
</dbReference>
<feature type="region of interest" description="Disordered" evidence="3">
    <location>
        <begin position="374"/>
        <end position="415"/>
    </location>
</feature>
<dbReference type="PANTHER" id="PTHR43547:SF2">
    <property type="entry name" value="HYBRID SIGNAL TRANSDUCTION HISTIDINE KINASE C"/>
    <property type="match status" value="1"/>
</dbReference>
<dbReference type="Gene3D" id="3.40.50.2300">
    <property type="match status" value="2"/>
</dbReference>
<feature type="compositionally biased region" description="Low complexity" evidence="3">
    <location>
        <begin position="868"/>
        <end position="892"/>
    </location>
</feature>
<feature type="domain" description="Response regulatory" evidence="5">
    <location>
        <begin position="1961"/>
        <end position="2021"/>
    </location>
</feature>
<feature type="compositionally biased region" description="Acidic residues" evidence="3">
    <location>
        <begin position="302"/>
        <end position="317"/>
    </location>
</feature>
<dbReference type="SUPFAM" id="SSF55874">
    <property type="entry name" value="ATPase domain of HSP90 chaperone/DNA topoisomerase II/histidine kinase"/>
    <property type="match status" value="2"/>
</dbReference>
<accession>A0A5C5FZF6</accession>